<reference evidence="2 4" key="1">
    <citation type="journal article" date="2014" name="BMC Genomics">
        <title>Genome sequence of Anopheles sinensis provides insight into genetics basis of mosquito competence for malaria parasites.</title>
        <authorList>
            <person name="Zhou D."/>
            <person name="Zhang D."/>
            <person name="Ding G."/>
            <person name="Shi L."/>
            <person name="Hou Q."/>
            <person name="Ye Y."/>
            <person name="Xu Y."/>
            <person name="Zhou H."/>
            <person name="Xiong C."/>
            <person name="Li S."/>
            <person name="Yu J."/>
            <person name="Hong S."/>
            <person name="Yu X."/>
            <person name="Zou P."/>
            <person name="Chen C."/>
            <person name="Chang X."/>
            <person name="Wang W."/>
            <person name="Lv Y."/>
            <person name="Sun Y."/>
            <person name="Ma L."/>
            <person name="Shen B."/>
            <person name="Zhu C."/>
        </authorList>
    </citation>
    <scope>NUCLEOTIDE SEQUENCE [LARGE SCALE GENOMIC DNA]</scope>
</reference>
<reference evidence="3" key="2">
    <citation type="submission" date="2020-05" db="UniProtKB">
        <authorList>
            <consortium name="EnsemblMetazoa"/>
        </authorList>
    </citation>
    <scope>IDENTIFICATION</scope>
</reference>
<dbReference type="EnsemblMetazoa" id="ASIC018240-RA">
    <property type="protein sequence ID" value="ASIC018240-PA"/>
    <property type="gene ID" value="ASIC018240"/>
</dbReference>
<evidence type="ECO:0000313" key="3">
    <source>
        <dbReference type="EnsemblMetazoa" id="ASIC018240-PA"/>
    </source>
</evidence>
<protein>
    <submittedName>
        <fullName evidence="2 3">Uncharacterized protein</fullName>
    </submittedName>
</protein>
<accession>A0A084WIY2</accession>
<organism evidence="2">
    <name type="scientific">Anopheles sinensis</name>
    <name type="common">Mosquito</name>
    <dbReference type="NCBI Taxonomy" id="74873"/>
    <lineage>
        <taxon>Eukaryota</taxon>
        <taxon>Metazoa</taxon>
        <taxon>Ecdysozoa</taxon>
        <taxon>Arthropoda</taxon>
        <taxon>Hexapoda</taxon>
        <taxon>Insecta</taxon>
        <taxon>Pterygota</taxon>
        <taxon>Neoptera</taxon>
        <taxon>Endopterygota</taxon>
        <taxon>Diptera</taxon>
        <taxon>Nematocera</taxon>
        <taxon>Culicoidea</taxon>
        <taxon>Culicidae</taxon>
        <taxon>Anophelinae</taxon>
        <taxon>Anopheles</taxon>
    </lineage>
</organism>
<gene>
    <name evidence="2" type="ORF">ZHAS_00018240</name>
</gene>
<proteinExistence type="predicted"/>
<dbReference type="VEuPathDB" id="VectorBase:ASIC018240"/>
<keyword evidence="4" id="KW-1185">Reference proteome</keyword>
<feature type="region of interest" description="Disordered" evidence="1">
    <location>
        <begin position="1"/>
        <end position="90"/>
    </location>
</feature>
<name>A0A084WIY2_ANOSI</name>
<dbReference type="EMBL" id="ATLV01023953">
    <property type="status" value="NOT_ANNOTATED_CDS"/>
    <property type="molecule type" value="Genomic_DNA"/>
</dbReference>
<evidence type="ECO:0000313" key="4">
    <source>
        <dbReference type="Proteomes" id="UP000030765"/>
    </source>
</evidence>
<dbReference type="AlphaFoldDB" id="A0A084WIY2"/>
<dbReference type="EMBL" id="KE525347">
    <property type="protein sequence ID" value="KFB50176.1"/>
    <property type="molecule type" value="Genomic_DNA"/>
</dbReference>
<feature type="compositionally biased region" description="Low complexity" evidence="1">
    <location>
        <begin position="74"/>
        <end position="90"/>
    </location>
</feature>
<sequence length="103" mass="10851">MAMAVSRKLHCGGASSPPNRDDGANPLNSPLPQPTRLGGMGADSKQLGNMWHPSRAGRPTTRHTPLMIVRRPVRGSPVSSPSSSSSPSLSSPLLYVVDLIFPP</sequence>
<dbReference type="Proteomes" id="UP000030765">
    <property type="component" value="Unassembled WGS sequence"/>
</dbReference>
<evidence type="ECO:0000256" key="1">
    <source>
        <dbReference type="SAM" id="MobiDB-lite"/>
    </source>
</evidence>
<evidence type="ECO:0000313" key="2">
    <source>
        <dbReference type="EMBL" id="KFB50176.1"/>
    </source>
</evidence>